<feature type="region of interest" description="Disordered" evidence="3">
    <location>
        <begin position="1"/>
        <end position="26"/>
    </location>
</feature>
<dbReference type="InterPro" id="IPR020904">
    <property type="entry name" value="Sc_DH/Rdtase_CS"/>
</dbReference>
<feature type="domain" description="Ketoreductase" evidence="4">
    <location>
        <begin position="44"/>
        <end position="240"/>
    </location>
</feature>
<evidence type="ECO:0000313" key="5">
    <source>
        <dbReference type="EMBL" id="MTH67025.1"/>
    </source>
</evidence>
<evidence type="ECO:0000256" key="1">
    <source>
        <dbReference type="ARBA" id="ARBA00006484"/>
    </source>
</evidence>
<evidence type="ECO:0000256" key="2">
    <source>
        <dbReference type="RuleBase" id="RU000363"/>
    </source>
</evidence>
<proteinExistence type="inferred from homology"/>
<comment type="caution">
    <text evidence="5">The sequence shown here is derived from an EMBL/GenBank/DDBJ whole genome shotgun (WGS) entry which is preliminary data.</text>
</comment>
<keyword evidence="6" id="KW-1185">Reference proteome</keyword>
<dbReference type="Gene3D" id="3.40.50.720">
    <property type="entry name" value="NAD(P)-binding Rossmann-like Domain"/>
    <property type="match status" value="1"/>
</dbReference>
<organism evidence="5 6">
    <name type="scientific">Agromyces bracchium</name>
    <dbReference type="NCBI Taxonomy" id="88376"/>
    <lineage>
        <taxon>Bacteria</taxon>
        <taxon>Bacillati</taxon>
        <taxon>Actinomycetota</taxon>
        <taxon>Actinomycetes</taxon>
        <taxon>Micrococcales</taxon>
        <taxon>Microbacteriaceae</taxon>
        <taxon>Agromyces</taxon>
    </lineage>
</organism>
<evidence type="ECO:0000313" key="6">
    <source>
        <dbReference type="Proteomes" id="UP000433071"/>
    </source>
</evidence>
<dbReference type="CDD" id="cd05233">
    <property type="entry name" value="SDR_c"/>
    <property type="match status" value="1"/>
</dbReference>
<dbReference type="OrthoDB" id="158573at2"/>
<evidence type="ECO:0000259" key="4">
    <source>
        <dbReference type="SMART" id="SM00822"/>
    </source>
</evidence>
<accession>A0A6I3M1K9</accession>
<gene>
    <name evidence="5" type="ORF">GJ743_01400</name>
</gene>
<protein>
    <submittedName>
        <fullName evidence="5">SDR family NAD(P)-dependent oxidoreductase</fullName>
    </submittedName>
</protein>
<dbReference type="Proteomes" id="UP000433071">
    <property type="component" value="Unassembled WGS sequence"/>
</dbReference>
<dbReference type="PRINTS" id="PR00080">
    <property type="entry name" value="SDRFAMILY"/>
</dbReference>
<evidence type="ECO:0000256" key="3">
    <source>
        <dbReference type="SAM" id="MobiDB-lite"/>
    </source>
</evidence>
<dbReference type="AlphaFoldDB" id="A0A6I3M1K9"/>
<dbReference type="SMART" id="SM00822">
    <property type="entry name" value="PKS_KR"/>
    <property type="match status" value="1"/>
</dbReference>
<dbReference type="PROSITE" id="PS00061">
    <property type="entry name" value="ADH_SHORT"/>
    <property type="match status" value="1"/>
</dbReference>
<dbReference type="PANTHER" id="PTHR42879">
    <property type="entry name" value="3-OXOACYL-(ACYL-CARRIER-PROTEIN) REDUCTASE"/>
    <property type="match status" value="1"/>
</dbReference>
<dbReference type="InterPro" id="IPR057326">
    <property type="entry name" value="KR_dom"/>
</dbReference>
<dbReference type="PRINTS" id="PR00081">
    <property type="entry name" value="GDHRDH"/>
</dbReference>
<dbReference type="Pfam" id="PF00106">
    <property type="entry name" value="adh_short"/>
    <property type="match status" value="1"/>
</dbReference>
<dbReference type="EMBL" id="WMLB01000006">
    <property type="protein sequence ID" value="MTH67025.1"/>
    <property type="molecule type" value="Genomic_DNA"/>
</dbReference>
<name>A0A6I3M1K9_9MICO</name>
<sequence length="284" mass="28189">MTSHDDATAAAAFAGPGGSGAAAAGSETETAAGPAAAAVGASPRAALITGGSRGIGLEIARALAADGFALTLSARSPEPLEAAAAELAATGAQVIAVAADASEPDDLDRLLAAHEQRWGRLDALVMNAGMGHGSLIAETPLRRVDKHYTLNVRGTFALLSSALPLLRETAASDPRGARVIALASLAGLMAEPGLAAYSATKAAVVSLCEALCAEEGANGVSATAICPGYVDTDMAAWKHDEIPASEMIKAADVAELAVSLTRLSRNAAVPVLAVHRAGGGLRGA</sequence>
<dbReference type="PANTHER" id="PTHR42879:SF2">
    <property type="entry name" value="3-OXOACYL-[ACYL-CARRIER-PROTEIN] REDUCTASE FABG"/>
    <property type="match status" value="1"/>
</dbReference>
<dbReference type="InterPro" id="IPR036291">
    <property type="entry name" value="NAD(P)-bd_dom_sf"/>
</dbReference>
<dbReference type="RefSeq" id="WP_155050151.1">
    <property type="nucleotide sequence ID" value="NZ_BAAAIB010000003.1"/>
</dbReference>
<dbReference type="SUPFAM" id="SSF51735">
    <property type="entry name" value="NAD(P)-binding Rossmann-fold domains"/>
    <property type="match status" value="1"/>
</dbReference>
<dbReference type="InterPro" id="IPR050259">
    <property type="entry name" value="SDR"/>
</dbReference>
<reference evidence="5 6" key="1">
    <citation type="submission" date="2019-11" db="EMBL/GenBank/DDBJ databases">
        <title>Agromyces kandeliae sp. nov., isolated from mangrove soil.</title>
        <authorList>
            <person name="Wang R."/>
        </authorList>
    </citation>
    <scope>NUCLEOTIDE SEQUENCE [LARGE SCALE GENOMIC DNA]</scope>
    <source>
        <strain evidence="5 6">JCM 11433</strain>
    </source>
</reference>
<dbReference type="GO" id="GO:0032787">
    <property type="term" value="P:monocarboxylic acid metabolic process"/>
    <property type="evidence" value="ECO:0007669"/>
    <property type="project" value="UniProtKB-ARBA"/>
</dbReference>
<dbReference type="InterPro" id="IPR002347">
    <property type="entry name" value="SDR_fam"/>
</dbReference>
<comment type="similarity">
    <text evidence="1 2">Belongs to the short-chain dehydrogenases/reductases (SDR) family.</text>
</comment>